<name>D7A2F8_ANCN5</name>
<evidence type="ECO:0000313" key="4">
    <source>
        <dbReference type="EMBL" id="ADH89621.1"/>
    </source>
</evidence>
<feature type="domain" description="BD-FAE-like" evidence="3">
    <location>
        <begin position="83"/>
        <end position="182"/>
    </location>
</feature>
<dbReference type="PANTHER" id="PTHR48081">
    <property type="entry name" value="AB HYDROLASE SUPERFAMILY PROTEIN C4A8.06C"/>
    <property type="match status" value="1"/>
</dbReference>
<dbReference type="InterPro" id="IPR050300">
    <property type="entry name" value="GDXG_lipolytic_enzyme"/>
</dbReference>
<dbReference type="InterPro" id="IPR029058">
    <property type="entry name" value="AB_hydrolase_fold"/>
</dbReference>
<protein>
    <submittedName>
        <fullName evidence="4">Alpha/beta hydrolase fold-3 domain protein</fullName>
    </submittedName>
</protein>
<dbReference type="PANTHER" id="PTHR48081:SF33">
    <property type="entry name" value="KYNURENINE FORMAMIDASE"/>
    <property type="match status" value="1"/>
</dbReference>
<reference evidence="4 5" key="1">
    <citation type="journal article" date="2012" name="Stand. Genomic Sci.">
        <title>Complete genome sequence of the facultatively chemolithoautotrophic and methylotrophic alpha Proteobacterium Starkeya novella type strain (ATCC 8093(T)).</title>
        <authorList>
            <person name="Kappler U."/>
            <person name="Davenport K."/>
            <person name="Beatson S."/>
            <person name="Lucas S."/>
            <person name="Lapidus A."/>
            <person name="Copeland A."/>
            <person name="Berry K.W."/>
            <person name="Glavina Del Rio T."/>
            <person name="Hammon N."/>
            <person name="Dalin E."/>
            <person name="Tice H."/>
            <person name="Pitluck S."/>
            <person name="Richardson P."/>
            <person name="Bruce D."/>
            <person name="Goodwin L.A."/>
            <person name="Han C."/>
            <person name="Tapia R."/>
            <person name="Detter J.C."/>
            <person name="Chang Y.J."/>
            <person name="Jeffries C.D."/>
            <person name="Land M."/>
            <person name="Hauser L."/>
            <person name="Kyrpides N.C."/>
            <person name="Goker M."/>
            <person name="Ivanova N."/>
            <person name="Klenk H.P."/>
            <person name="Woyke T."/>
        </authorList>
    </citation>
    <scope>NUCLEOTIDE SEQUENCE [LARGE SCALE GENOMIC DNA]</scope>
    <source>
        <strain evidence="5">ATCC 8093 / DSM 506 / JCM 20403 / CCM 1077 / IAM 12100 / NBRC 12443 / NCIMB 10456</strain>
    </source>
</reference>
<evidence type="ECO:0000256" key="2">
    <source>
        <dbReference type="SAM" id="MobiDB-lite"/>
    </source>
</evidence>
<dbReference type="RefSeq" id="WP_013167125.1">
    <property type="nucleotide sequence ID" value="NC_014217.1"/>
</dbReference>
<organism evidence="4 5">
    <name type="scientific">Ancylobacter novellus (strain ATCC 8093 / DSM 506 / JCM 20403 / CCM 1077 / IAM 12100 / NBRC 12443 / NCIMB 10456)</name>
    <name type="common">Starkeya novella</name>
    <dbReference type="NCBI Taxonomy" id="639283"/>
    <lineage>
        <taxon>Bacteria</taxon>
        <taxon>Pseudomonadati</taxon>
        <taxon>Pseudomonadota</taxon>
        <taxon>Alphaproteobacteria</taxon>
        <taxon>Hyphomicrobiales</taxon>
        <taxon>Xanthobacteraceae</taxon>
        <taxon>Ancylobacter</taxon>
    </lineage>
</organism>
<accession>D7A2F8</accession>
<dbReference type="eggNOG" id="COG0657">
    <property type="taxonomic scope" value="Bacteria"/>
</dbReference>
<evidence type="ECO:0000259" key="3">
    <source>
        <dbReference type="Pfam" id="PF20434"/>
    </source>
</evidence>
<dbReference type="Proteomes" id="UP000006633">
    <property type="component" value="Chromosome"/>
</dbReference>
<dbReference type="InterPro" id="IPR049492">
    <property type="entry name" value="BD-FAE-like_dom"/>
</dbReference>
<evidence type="ECO:0000313" key="5">
    <source>
        <dbReference type="Proteomes" id="UP000006633"/>
    </source>
</evidence>
<keyword evidence="5" id="KW-1185">Reference proteome</keyword>
<keyword evidence="1 4" id="KW-0378">Hydrolase</keyword>
<dbReference type="Gene3D" id="3.40.50.1820">
    <property type="entry name" value="alpha/beta hydrolase"/>
    <property type="match status" value="1"/>
</dbReference>
<dbReference type="Pfam" id="PF20434">
    <property type="entry name" value="BD-FAE"/>
    <property type="match status" value="1"/>
</dbReference>
<gene>
    <name evidence="4" type="ordered locus">Snov_2326</name>
</gene>
<dbReference type="KEGG" id="sno:Snov_2326"/>
<sequence>MRRRHFPAATATPGGASVAPSSGQPAPVFLDYTQEQLDRAYDQSFWAPQMAELEADDGARSAEVRRKMPPRTERYGASDVDLIDIFTPPNPHGVPVLVFIHGGAWTRNSRQDASFPAPAVVGRGAAYLAPDFGSLKTTRLPEMIENCRRALEWTIRNAASFGGDAGRVFLAGHSSGAHLAGCVLTTDWTARGLPADAIKGALLMSGMYDLYPVRLSSRSKFLHITPQEEEAASPMRHLNRIACPIAVASADEDSPEFKRQSAVFADALQGMGRLASRTLAFNANHFEENGRLGQPDSEISRALFSLMGI</sequence>
<feature type="region of interest" description="Disordered" evidence="2">
    <location>
        <begin position="1"/>
        <end position="23"/>
    </location>
</feature>
<dbReference type="HOGENOM" id="CLU_012494_4_7_5"/>
<dbReference type="PROSITE" id="PS00122">
    <property type="entry name" value="CARBOXYLESTERASE_B_1"/>
    <property type="match status" value="1"/>
</dbReference>
<proteinExistence type="predicted"/>
<dbReference type="SUPFAM" id="SSF53474">
    <property type="entry name" value="alpha/beta-Hydrolases"/>
    <property type="match status" value="1"/>
</dbReference>
<dbReference type="GO" id="GO:0016787">
    <property type="term" value="F:hydrolase activity"/>
    <property type="evidence" value="ECO:0007669"/>
    <property type="project" value="UniProtKB-KW"/>
</dbReference>
<dbReference type="STRING" id="639283.Snov_2326"/>
<dbReference type="EMBL" id="CP002026">
    <property type="protein sequence ID" value="ADH89621.1"/>
    <property type="molecule type" value="Genomic_DNA"/>
</dbReference>
<evidence type="ECO:0000256" key="1">
    <source>
        <dbReference type="ARBA" id="ARBA00022801"/>
    </source>
</evidence>
<dbReference type="InterPro" id="IPR019826">
    <property type="entry name" value="Carboxylesterase_B_AS"/>
</dbReference>
<dbReference type="AlphaFoldDB" id="D7A2F8"/>